<evidence type="ECO:0000313" key="2">
    <source>
        <dbReference type="EMBL" id="CAF2051051.1"/>
    </source>
</evidence>
<organism evidence="2 8">
    <name type="scientific">Rotaria magnacalcarata</name>
    <dbReference type="NCBI Taxonomy" id="392030"/>
    <lineage>
        <taxon>Eukaryota</taxon>
        <taxon>Metazoa</taxon>
        <taxon>Spiralia</taxon>
        <taxon>Gnathifera</taxon>
        <taxon>Rotifera</taxon>
        <taxon>Eurotatoria</taxon>
        <taxon>Bdelloidea</taxon>
        <taxon>Philodinida</taxon>
        <taxon>Philodinidae</taxon>
        <taxon>Rotaria</taxon>
    </lineage>
</organism>
<evidence type="ECO:0000313" key="6">
    <source>
        <dbReference type="EMBL" id="CAF5162190.1"/>
    </source>
</evidence>
<reference evidence="2" key="1">
    <citation type="submission" date="2021-02" db="EMBL/GenBank/DDBJ databases">
        <authorList>
            <person name="Nowell W R."/>
        </authorList>
    </citation>
    <scope>NUCLEOTIDE SEQUENCE</scope>
</reference>
<evidence type="ECO:0000313" key="4">
    <source>
        <dbReference type="EMBL" id="CAF3776403.1"/>
    </source>
</evidence>
<protein>
    <submittedName>
        <fullName evidence="2">Uncharacterized protein</fullName>
    </submittedName>
</protein>
<feature type="compositionally biased region" description="Polar residues" evidence="1">
    <location>
        <begin position="137"/>
        <end position="157"/>
    </location>
</feature>
<feature type="region of interest" description="Disordered" evidence="1">
    <location>
        <begin position="128"/>
        <end position="157"/>
    </location>
</feature>
<dbReference type="EMBL" id="CAJOBI010295538">
    <property type="protein sequence ID" value="CAF5162190.1"/>
    <property type="molecule type" value="Genomic_DNA"/>
</dbReference>
<dbReference type="EMBL" id="CAJNRF010008121">
    <property type="protein sequence ID" value="CAF2098607.1"/>
    <property type="molecule type" value="Genomic_DNA"/>
</dbReference>
<evidence type="ECO:0000313" key="7">
    <source>
        <dbReference type="Proteomes" id="UP000663866"/>
    </source>
</evidence>
<proteinExistence type="predicted"/>
<feature type="region of interest" description="Disordered" evidence="1">
    <location>
        <begin position="1"/>
        <end position="36"/>
    </location>
</feature>
<dbReference type="Proteomes" id="UP000663866">
    <property type="component" value="Unassembled WGS sequence"/>
</dbReference>
<feature type="compositionally biased region" description="Low complexity" evidence="1">
    <location>
        <begin position="12"/>
        <end position="34"/>
    </location>
</feature>
<dbReference type="Proteomes" id="UP000663842">
    <property type="component" value="Unassembled WGS sequence"/>
</dbReference>
<evidence type="ECO:0000313" key="8">
    <source>
        <dbReference type="Proteomes" id="UP000663887"/>
    </source>
</evidence>
<feature type="compositionally biased region" description="Low complexity" evidence="1">
    <location>
        <begin position="76"/>
        <end position="92"/>
    </location>
</feature>
<sequence>MEPDFERRLIQSMSGCSSLSSSPFSSPVSSPSPIKHSDRFIPLRSLSQPSAFFIDQEQMHKGPMVDKKSSRDPSITTTTTNTGTNSSTNGTTIAADRTKDILTYQALLQNEMFGTQIDSLYDEQHMNSVYSNSNSNHHLTGNTNQPGTNDSPMNGGVNTQGGNATVNVPSVGGLIHTTSISGINGILCQSSQQRLPYTNTNSSLLRTRDPNTIFRYSARRNADDLH</sequence>
<dbReference type="Proteomes" id="UP000676336">
    <property type="component" value="Unassembled WGS sequence"/>
</dbReference>
<name>A0A816PNM6_9BILA</name>
<dbReference type="EMBL" id="CAJOBF010000398">
    <property type="protein sequence ID" value="CAF3811010.1"/>
    <property type="molecule type" value="Genomic_DNA"/>
</dbReference>
<evidence type="ECO:0000313" key="5">
    <source>
        <dbReference type="EMBL" id="CAF3811010.1"/>
    </source>
</evidence>
<feature type="region of interest" description="Disordered" evidence="1">
    <location>
        <begin position="61"/>
        <end position="92"/>
    </location>
</feature>
<evidence type="ECO:0000313" key="3">
    <source>
        <dbReference type="EMBL" id="CAF2098607.1"/>
    </source>
</evidence>
<keyword evidence="7" id="KW-1185">Reference proteome</keyword>
<comment type="caution">
    <text evidence="2">The sequence shown here is derived from an EMBL/GenBank/DDBJ whole genome shotgun (WGS) entry which is preliminary data.</text>
</comment>
<evidence type="ECO:0000256" key="1">
    <source>
        <dbReference type="SAM" id="MobiDB-lite"/>
    </source>
</evidence>
<feature type="compositionally biased region" description="Basic and acidic residues" evidence="1">
    <location>
        <begin position="61"/>
        <end position="71"/>
    </location>
</feature>
<feature type="non-terminal residue" evidence="2">
    <location>
        <position position="1"/>
    </location>
</feature>
<dbReference type="Proteomes" id="UP000663887">
    <property type="component" value="Unassembled WGS sequence"/>
</dbReference>
<gene>
    <name evidence="4" type="ORF">OVN521_LOCUS2537</name>
    <name evidence="6" type="ORF">SMN809_LOCUS64663</name>
    <name evidence="5" type="ORF">UXM345_LOCUS5379</name>
    <name evidence="3" type="ORF">WKI299_LOCUS19737</name>
    <name evidence="2" type="ORF">XDN619_LOCUS8533</name>
</gene>
<dbReference type="EMBL" id="CAJNRG010002765">
    <property type="protein sequence ID" value="CAF2051051.1"/>
    <property type="molecule type" value="Genomic_DNA"/>
</dbReference>
<dbReference type="EMBL" id="CAJOBG010000202">
    <property type="protein sequence ID" value="CAF3776403.1"/>
    <property type="molecule type" value="Genomic_DNA"/>
</dbReference>
<dbReference type="AlphaFoldDB" id="A0A816PNM6"/>
<dbReference type="Proteomes" id="UP000663856">
    <property type="component" value="Unassembled WGS sequence"/>
</dbReference>
<accession>A0A816PNM6</accession>